<feature type="region of interest" description="Disordered" evidence="1">
    <location>
        <begin position="489"/>
        <end position="516"/>
    </location>
</feature>
<dbReference type="SUPFAM" id="SSF82199">
    <property type="entry name" value="SET domain"/>
    <property type="match status" value="1"/>
</dbReference>
<evidence type="ECO:0000256" key="1">
    <source>
        <dbReference type="SAM" id="MobiDB-lite"/>
    </source>
</evidence>
<feature type="domain" description="SET" evidence="2">
    <location>
        <begin position="47"/>
        <end position="210"/>
    </location>
</feature>
<accession>A0AA36NFX2</accession>
<dbReference type="InterPro" id="IPR050869">
    <property type="entry name" value="H3K4_H4K5_MeTrfase"/>
</dbReference>
<dbReference type="Gene3D" id="1.25.40.10">
    <property type="entry name" value="Tetratricopeptide repeat domain"/>
    <property type="match status" value="1"/>
</dbReference>
<protein>
    <recommendedName>
        <fullName evidence="2">SET domain-containing protein</fullName>
    </recommendedName>
</protein>
<feature type="region of interest" description="Disordered" evidence="1">
    <location>
        <begin position="570"/>
        <end position="599"/>
    </location>
</feature>
<dbReference type="InterPro" id="IPR001214">
    <property type="entry name" value="SET_dom"/>
</dbReference>
<evidence type="ECO:0000313" key="3">
    <source>
        <dbReference type="EMBL" id="CAJ1401766.1"/>
    </source>
</evidence>
<dbReference type="Proteomes" id="UP001178507">
    <property type="component" value="Unassembled WGS sequence"/>
</dbReference>
<dbReference type="AlphaFoldDB" id="A0AA36NFX2"/>
<name>A0AA36NFX2_9DINO</name>
<gene>
    <name evidence="3" type="ORF">EVOR1521_LOCUS24853</name>
</gene>
<dbReference type="CDD" id="cd20071">
    <property type="entry name" value="SET_SMYD"/>
    <property type="match status" value="1"/>
</dbReference>
<feature type="compositionally biased region" description="Basic and acidic residues" evidence="1">
    <location>
        <begin position="582"/>
        <end position="599"/>
    </location>
</feature>
<proteinExistence type="predicted"/>
<sequence length="614" mass="66077">MLSIFRRPSFSARSGLKRSALRMVRKAGRKARRESVWRPVAAGKRWGNLELRETPGGLGWVATCALKENEVLEPGEAPLACWSTPPGAASVEARAAAAARAFLLLPGGCRRRRAWLRLFGAEEQSLAAAALRGAGRVALDAEAEEAAKAAAIAHLNAFCTLEGGLAIYEKCSRFNHSCAPNAEYGLAAGLMKVRTLREVQPGEEVCFSYLGSCLMSRGPRQQLLRSRYLFTCGCALCSSPVDELAGWACCGRRVLQQCCCGQRLDDKAVEQLERAVEGLEGDVSGFLEELLERSRTLRLDFHVVTARIHLLSLESRVERQDSLEEAWGNLAFLRGWFLADWNPLSHCFLMHLFEPMLQMLEYLERHPAGAQRSRLRTLSRWLGKSPRATSDSARNEVPVCEKKDIKASEEEVKALPLAAAGLAAVAFVGPVARSAPAPRVALRGAREMPETQDGEQSPLRVGGALLSMMAAFALALLPVQEAQAAKSGGRIGGSASAARARPPPARAPAAASSSRTTVINKTTVIAPPPVMAPAPVAIGMAPVVVAPAPSLGDVVVGSVIGGAINNAMYGGHHSSGPSTSDRMLENQQRQDERQMDKQSMEIEQLKSELANLKK</sequence>
<feature type="compositionally biased region" description="Low complexity" evidence="1">
    <location>
        <begin position="489"/>
        <end position="500"/>
    </location>
</feature>
<organism evidence="3 4">
    <name type="scientific">Effrenium voratum</name>
    <dbReference type="NCBI Taxonomy" id="2562239"/>
    <lineage>
        <taxon>Eukaryota</taxon>
        <taxon>Sar</taxon>
        <taxon>Alveolata</taxon>
        <taxon>Dinophyceae</taxon>
        <taxon>Suessiales</taxon>
        <taxon>Symbiodiniaceae</taxon>
        <taxon>Effrenium</taxon>
    </lineage>
</organism>
<evidence type="ECO:0000259" key="2">
    <source>
        <dbReference type="PROSITE" id="PS50280"/>
    </source>
</evidence>
<dbReference type="EMBL" id="CAUJNA010003430">
    <property type="protein sequence ID" value="CAJ1401766.1"/>
    <property type="molecule type" value="Genomic_DNA"/>
</dbReference>
<dbReference type="PANTHER" id="PTHR12197:SF251">
    <property type="entry name" value="EG:BACR7C10.4 PROTEIN"/>
    <property type="match status" value="1"/>
</dbReference>
<dbReference type="PROSITE" id="PS50280">
    <property type="entry name" value="SET"/>
    <property type="match status" value="1"/>
</dbReference>
<dbReference type="InterPro" id="IPR011990">
    <property type="entry name" value="TPR-like_helical_dom_sf"/>
</dbReference>
<dbReference type="InterPro" id="IPR046341">
    <property type="entry name" value="SET_dom_sf"/>
</dbReference>
<reference evidence="3" key="1">
    <citation type="submission" date="2023-08" db="EMBL/GenBank/DDBJ databases">
        <authorList>
            <person name="Chen Y."/>
            <person name="Shah S."/>
            <person name="Dougan E. K."/>
            <person name="Thang M."/>
            <person name="Chan C."/>
        </authorList>
    </citation>
    <scope>NUCLEOTIDE SEQUENCE</scope>
</reference>
<dbReference type="GO" id="GO:0005634">
    <property type="term" value="C:nucleus"/>
    <property type="evidence" value="ECO:0007669"/>
    <property type="project" value="TreeGrafter"/>
</dbReference>
<dbReference type="PANTHER" id="PTHR12197">
    <property type="entry name" value="HISTONE-LYSINE N-METHYLTRANSFERASE SMYD"/>
    <property type="match status" value="1"/>
</dbReference>
<keyword evidence="4" id="KW-1185">Reference proteome</keyword>
<dbReference type="Gene3D" id="2.170.270.10">
    <property type="entry name" value="SET domain"/>
    <property type="match status" value="1"/>
</dbReference>
<evidence type="ECO:0000313" key="4">
    <source>
        <dbReference type="Proteomes" id="UP001178507"/>
    </source>
</evidence>
<dbReference type="Pfam" id="PF00856">
    <property type="entry name" value="SET"/>
    <property type="match status" value="1"/>
</dbReference>
<comment type="caution">
    <text evidence="3">The sequence shown here is derived from an EMBL/GenBank/DDBJ whole genome shotgun (WGS) entry which is preliminary data.</text>
</comment>